<dbReference type="CDD" id="cd00136">
    <property type="entry name" value="PDZ_canonical"/>
    <property type="match status" value="1"/>
</dbReference>
<feature type="domain" description="WW" evidence="7">
    <location>
        <begin position="405"/>
        <end position="438"/>
    </location>
</feature>
<feature type="compositionally biased region" description="Low complexity" evidence="6">
    <location>
        <begin position="19"/>
        <end position="29"/>
    </location>
</feature>
<dbReference type="EMBL" id="JAKCXM010000056">
    <property type="protein sequence ID" value="KAJ0404813.1"/>
    <property type="molecule type" value="Genomic_DNA"/>
</dbReference>
<name>A0AAD5M7K0_PYTIN</name>
<evidence type="ECO:0000259" key="8">
    <source>
        <dbReference type="PROSITE" id="PS50106"/>
    </source>
</evidence>
<dbReference type="SMART" id="SM00228">
    <property type="entry name" value="PDZ"/>
    <property type="match status" value="1"/>
</dbReference>
<dbReference type="PROSITE" id="PS50020">
    <property type="entry name" value="WW_DOMAIN_2"/>
    <property type="match status" value="1"/>
</dbReference>
<evidence type="ECO:0000259" key="7">
    <source>
        <dbReference type="PROSITE" id="PS50020"/>
    </source>
</evidence>
<dbReference type="Gene3D" id="2.30.42.10">
    <property type="match status" value="1"/>
</dbReference>
<dbReference type="PANTHER" id="PTHR17616">
    <property type="entry name" value="YES-ASSOCIATED PROTEIN YAP1 FAMILY MEMBER"/>
    <property type="match status" value="1"/>
</dbReference>
<reference evidence="9" key="1">
    <citation type="submission" date="2021-12" db="EMBL/GenBank/DDBJ databases">
        <title>Prjna785345.</title>
        <authorList>
            <person name="Rujirawat T."/>
            <person name="Krajaejun T."/>
        </authorList>
    </citation>
    <scope>NUCLEOTIDE SEQUENCE</scope>
    <source>
        <strain evidence="9">Pi057C3</strain>
    </source>
</reference>
<dbReference type="Proteomes" id="UP001209570">
    <property type="component" value="Unassembled WGS sequence"/>
</dbReference>
<evidence type="ECO:0000256" key="1">
    <source>
        <dbReference type="ARBA" id="ARBA00004123"/>
    </source>
</evidence>
<dbReference type="SMART" id="SM00456">
    <property type="entry name" value="WW"/>
    <property type="match status" value="1"/>
</dbReference>
<dbReference type="GO" id="GO:0003713">
    <property type="term" value="F:transcription coactivator activity"/>
    <property type="evidence" value="ECO:0007669"/>
    <property type="project" value="TreeGrafter"/>
</dbReference>
<keyword evidence="5" id="KW-0175">Coiled coil</keyword>
<evidence type="ECO:0008006" key="11">
    <source>
        <dbReference type="Google" id="ProtNLM"/>
    </source>
</evidence>
<dbReference type="SUPFAM" id="SSF50156">
    <property type="entry name" value="PDZ domain-like"/>
    <property type="match status" value="1"/>
</dbReference>
<feature type="region of interest" description="Disordered" evidence="6">
    <location>
        <begin position="342"/>
        <end position="382"/>
    </location>
</feature>
<feature type="compositionally biased region" description="Low complexity" evidence="6">
    <location>
        <begin position="372"/>
        <end position="382"/>
    </location>
</feature>
<dbReference type="GO" id="GO:0045944">
    <property type="term" value="P:positive regulation of transcription by RNA polymerase II"/>
    <property type="evidence" value="ECO:0007669"/>
    <property type="project" value="TreeGrafter"/>
</dbReference>
<evidence type="ECO:0000256" key="6">
    <source>
        <dbReference type="SAM" id="MobiDB-lite"/>
    </source>
</evidence>
<evidence type="ECO:0000313" key="10">
    <source>
        <dbReference type="Proteomes" id="UP001209570"/>
    </source>
</evidence>
<protein>
    <recommendedName>
        <fullName evidence="11">WW domain-containing protein</fullName>
    </recommendedName>
</protein>
<keyword evidence="4" id="KW-0539">Nucleus</keyword>
<feature type="compositionally biased region" description="Low complexity" evidence="6">
    <location>
        <begin position="636"/>
        <end position="654"/>
    </location>
</feature>
<dbReference type="Pfam" id="PF00397">
    <property type="entry name" value="WW"/>
    <property type="match status" value="1"/>
</dbReference>
<feature type="domain" description="PDZ" evidence="8">
    <location>
        <begin position="504"/>
        <end position="586"/>
    </location>
</feature>
<organism evidence="9 10">
    <name type="scientific">Pythium insidiosum</name>
    <name type="common">Pythiosis disease agent</name>
    <dbReference type="NCBI Taxonomy" id="114742"/>
    <lineage>
        <taxon>Eukaryota</taxon>
        <taxon>Sar</taxon>
        <taxon>Stramenopiles</taxon>
        <taxon>Oomycota</taxon>
        <taxon>Peronosporomycetes</taxon>
        <taxon>Pythiales</taxon>
        <taxon>Pythiaceae</taxon>
        <taxon>Pythium</taxon>
    </lineage>
</organism>
<keyword evidence="3" id="KW-0963">Cytoplasm</keyword>
<feature type="region of interest" description="Disordered" evidence="6">
    <location>
        <begin position="435"/>
        <end position="455"/>
    </location>
</feature>
<evidence type="ECO:0000256" key="2">
    <source>
        <dbReference type="ARBA" id="ARBA00004496"/>
    </source>
</evidence>
<dbReference type="InterPro" id="IPR051583">
    <property type="entry name" value="YAP1"/>
</dbReference>
<feature type="region of interest" description="Disordered" evidence="6">
    <location>
        <begin position="586"/>
        <end position="654"/>
    </location>
</feature>
<proteinExistence type="predicted"/>
<dbReference type="Gene3D" id="2.20.70.10">
    <property type="match status" value="1"/>
</dbReference>
<feature type="compositionally biased region" description="Polar residues" evidence="6">
    <location>
        <begin position="30"/>
        <end position="39"/>
    </location>
</feature>
<dbReference type="PANTHER" id="PTHR17616:SF8">
    <property type="entry name" value="TRANSCRIPTIONAL COACTIVATOR YORKIE"/>
    <property type="match status" value="1"/>
</dbReference>
<dbReference type="InterPro" id="IPR001478">
    <property type="entry name" value="PDZ"/>
</dbReference>
<dbReference type="SUPFAM" id="SSF51045">
    <property type="entry name" value="WW domain"/>
    <property type="match status" value="1"/>
</dbReference>
<evidence type="ECO:0000313" key="9">
    <source>
        <dbReference type="EMBL" id="KAJ0404813.1"/>
    </source>
</evidence>
<dbReference type="PROSITE" id="PS50106">
    <property type="entry name" value="PDZ"/>
    <property type="match status" value="1"/>
</dbReference>
<evidence type="ECO:0000256" key="5">
    <source>
        <dbReference type="SAM" id="Coils"/>
    </source>
</evidence>
<feature type="coiled-coil region" evidence="5">
    <location>
        <begin position="213"/>
        <end position="282"/>
    </location>
</feature>
<comment type="subcellular location">
    <subcellularLocation>
        <location evidence="2">Cytoplasm</location>
    </subcellularLocation>
    <subcellularLocation>
        <location evidence="1">Nucleus</location>
    </subcellularLocation>
</comment>
<gene>
    <name evidence="9" type="ORF">P43SY_003489</name>
</gene>
<dbReference type="CDD" id="cd00201">
    <property type="entry name" value="WW"/>
    <property type="match status" value="1"/>
</dbReference>
<evidence type="ECO:0000256" key="4">
    <source>
        <dbReference type="ARBA" id="ARBA00023242"/>
    </source>
</evidence>
<sequence>MSAEMASDTGAADGHAVEEAAVASQSAQSPLSNGGSLASDSHAEPTISVSSTLRSPSEQLLIARGRDLLTAYQRKKLEQYAMLKEMCFSSTARQEPIVVDIGLPVAPLTNGSSRGASGIERSPGVLAATRATRDPTDSDDDASAADSTSVIDSMPKPPSALQRELDDAKAHILELNNQLSESRAQWNDHMQVAPRSELIVKDHGALSNGRRLERDEERRLRDQLQEKDELIQSLRDSLERVVSDETKLQQQLQRARAEIERLESEKSQVEKAASDKRTLLQRAYAVKAKQLDQLCRSFDLPPSWERVTDENGIIYFRRNDRACAPELEDPRVSSVLEHIAKTAGPPSPRSAAGRMENNVTSPVVSATRKRGSWSSSSFDSTVSCDDIPVPPPDDGVPHHVEDFETPLPEGWEMRVTTGGSVFFVNRNTNVTTWRDPRKIKRSSSTAEKEKRRSAAVASLRVDIPRDPTGVDDLRRRSLSVGDIAKPGARMESTAHHEGYPRLQRFDVVFEERGPIGIHFQANHPDAGATVRRLLPRMAAARSEQIDVFDRLVAVNQHEVASAPFRHVMLLLQGGLRPLTLTFERGTRKTRRVSSADDDVSRRMLRLSHSQSPSDGVVEADARPSLGEDDLGRGGRRSSAASNDSDASSVSSSSAASSIRDEDLTIADRIITNVFSLFWTPPEHLGSQVQTV</sequence>
<dbReference type="InterPro" id="IPR036034">
    <property type="entry name" value="PDZ_sf"/>
</dbReference>
<dbReference type="InterPro" id="IPR036020">
    <property type="entry name" value="WW_dom_sf"/>
</dbReference>
<keyword evidence="10" id="KW-1185">Reference proteome</keyword>
<accession>A0AAD5M7K0</accession>
<dbReference type="AlphaFoldDB" id="A0AAD5M7K0"/>
<feature type="region of interest" description="Disordered" evidence="6">
    <location>
        <begin position="1"/>
        <end position="54"/>
    </location>
</feature>
<dbReference type="GO" id="GO:0005634">
    <property type="term" value="C:nucleus"/>
    <property type="evidence" value="ECO:0007669"/>
    <property type="project" value="UniProtKB-SubCell"/>
</dbReference>
<comment type="caution">
    <text evidence="9">The sequence shown here is derived from an EMBL/GenBank/DDBJ whole genome shotgun (WGS) entry which is preliminary data.</text>
</comment>
<dbReference type="GO" id="GO:0035329">
    <property type="term" value="P:hippo signaling"/>
    <property type="evidence" value="ECO:0007669"/>
    <property type="project" value="TreeGrafter"/>
</dbReference>
<evidence type="ECO:0000256" key="3">
    <source>
        <dbReference type="ARBA" id="ARBA00022490"/>
    </source>
</evidence>
<feature type="region of interest" description="Disordered" evidence="6">
    <location>
        <begin position="109"/>
        <end position="162"/>
    </location>
</feature>
<dbReference type="GO" id="GO:0005737">
    <property type="term" value="C:cytoplasm"/>
    <property type="evidence" value="ECO:0007669"/>
    <property type="project" value="UniProtKB-SubCell"/>
</dbReference>
<dbReference type="InterPro" id="IPR001202">
    <property type="entry name" value="WW_dom"/>
</dbReference>